<sequence length="170" mass="18525">MGDAELKKVFEEYAAFGRPGQTKDITSKNFTKLFKEKGLIDSKKLNGTEVDMIFTRAKGGPANKVLTFAQFQKALVMAGKSKYGEESEANTEKIKSKILSGAGPSTANTTGTSKVGGVDRMTDTSKYTGSHKERFDESGKGKGLEGRKDLTKNTGYVGNYKEEGTYDKKH</sequence>
<feature type="compositionally biased region" description="Polar residues" evidence="2">
    <location>
        <begin position="103"/>
        <end position="113"/>
    </location>
</feature>
<feature type="compositionally biased region" description="Basic and acidic residues" evidence="2">
    <location>
        <begin position="130"/>
        <end position="151"/>
    </location>
</feature>
<dbReference type="Pfam" id="PF05517">
    <property type="entry name" value="p25-alpha"/>
    <property type="match status" value="1"/>
</dbReference>
<dbReference type="GO" id="GO:0005874">
    <property type="term" value="C:microtubule"/>
    <property type="evidence" value="ECO:0007669"/>
    <property type="project" value="TreeGrafter"/>
</dbReference>
<dbReference type="AlphaFoldDB" id="A0A914B0D2"/>
<dbReference type="PANTHER" id="PTHR12932">
    <property type="entry name" value="P25 ALPHA-RELATED"/>
    <property type="match status" value="1"/>
</dbReference>
<dbReference type="RefSeq" id="XP_038069437.1">
    <property type="nucleotide sequence ID" value="XM_038213509.1"/>
</dbReference>
<keyword evidence="4" id="KW-1185">Reference proteome</keyword>
<dbReference type="GO" id="GO:0015631">
    <property type="term" value="F:tubulin binding"/>
    <property type="evidence" value="ECO:0007669"/>
    <property type="project" value="InterPro"/>
</dbReference>
<evidence type="ECO:0000313" key="4">
    <source>
        <dbReference type="Proteomes" id="UP000887568"/>
    </source>
</evidence>
<dbReference type="GO" id="GO:0001578">
    <property type="term" value="P:microtubule bundle formation"/>
    <property type="evidence" value="ECO:0007669"/>
    <property type="project" value="TreeGrafter"/>
</dbReference>
<dbReference type="PANTHER" id="PTHR12932:SF9">
    <property type="entry name" value="TUBULIN POLYMERIZATION-PROMOTING PROTEIN HOMOLOG"/>
    <property type="match status" value="1"/>
</dbReference>
<feature type="compositionally biased region" description="Basic and acidic residues" evidence="2">
    <location>
        <begin position="160"/>
        <end position="170"/>
    </location>
</feature>
<evidence type="ECO:0000256" key="1">
    <source>
        <dbReference type="ARBA" id="ARBA00010994"/>
    </source>
</evidence>
<dbReference type="InterPro" id="IPR011992">
    <property type="entry name" value="EF-hand-dom_pair"/>
</dbReference>
<feature type="region of interest" description="Disordered" evidence="2">
    <location>
        <begin position="85"/>
        <end position="170"/>
    </location>
</feature>
<accession>A0A914B0D2</accession>
<evidence type="ECO:0000313" key="3">
    <source>
        <dbReference type="EnsemblMetazoa" id="XP_038069437.1"/>
    </source>
</evidence>
<dbReference type="GO" id="GO:0046785">
    <property type="term" value="P:microtubule polymerization"/>
    <property type="evidence" value="ECO:0007669"/>
    <property type="project" value="InterPro"/>
</dbReference>
<dbReference type="GeneID" id="119738603"/>
<dbReference type="Proteomes" id="UP000887568">
    <property type="component" value="Unplaced"/>
</dbReference>
<evidence type="ECO:0000256" key="2">
    <source>
        <dbReference type="SAM" id="MobiDB-lite"/>
    </source>
</evidence>
<feature type="compositionally biased region" description="Basic and acidic residues" evidence="2">
    <location>
        <begin position="85"/>
        <end position="95"/>
    </location>
</feature>
<dbReference type="SUPFAM" id="SSF47473">
    <property type="entry name" value="EF-hand"/>
    <property type="match status" value="1"/>
</dbReference>
<organism evidence="3 4">
    <name type="scientific">Patiria miniata</name>
    <name type="common">Bat star</name>
    <name type="synonym">Asterina miniata</name>
    <dbReference type="NCBI Taxonomy" id="46514"/>
    <lineage>
        <taxon>Eukaryota</taxon>
        <taxon>Metazoa</taxon>
        <taxon>Echinodermata</taxon>
        <taxon>Eleutherozoa</taxon>
        <taxon>Asterozoa</taxon>
        <taxon>Asteroidea</taxon>
        <taxon>Valvatacea</taxon>
        <taxon>Valvatida</taxon>
        <taxon>Asterinidae</taxon>
        <taxon>Patiria</taxon>
    </lineage>
</organism>
<name>A0A914B0D2_PATMI</name>
<protein>
    <submittedName>
        <fullName evidence="3">Uncharacterized protein</fullName>
    </submittedName>
</protein>
<dbReference type="OrthoDB" id="548799at2759"/>
<proteinExistence type="inferred from homology"/>
<comment type="similarity">
    <text evidence="1">Belongs to the TPPP family.</text>
</comment>
<reference evidence="3" key="1">
    <citation type="submission" date="2022-11" db="UniProtKB">
        <authorList>
            <consortium name="EnsemblMetazoa"/>
        </authorList>
    </citation>
    <scope>IDENTIFICATION</scope>
</reference>
<dbReference type="InterPro" id="IPR008907">
    <property type="entry name" value="TPP/p25"/>
</dbReference>
<dbReference type="GO" id="GO:0032273">
    <property type="term" value="P:positive regulation of protein polymerization"/>
    <property type="evidence" value="ECO:0007669"/>
    <property type="project" value="TreeGrafter"/>
</dbReference>
<dbReference type="EnsemblMetazoa" id="XM_038213509.1">
    <property type="protein sequence ID" value="XP_038069437.1"/>
    <property type="gene ID" value="LOC119738603"/>
</dbReference>
<dbReference type="OMA" id="GYVNAYK"/>
<dbReference type="Gene3D" id="1.10.238.10">
    <property type="entry name" value="EF-hand"/>
    <property type="match status" value="1"/>
</dbReference>